<proteinExistence type="predicted"/>
<comment type="caution">
    <text evidence="1">The sequence shown here is derived from an EMBL/GenBank/DDBJ whole genome shotgun (WGS) entry which is preliminary data.</text>
</comment>
<accession>A0AAV1L283</accession>
<name>A0AAV1L283_9NEOP</name>
<dbReference type="EMBL" id="CAVLGL010000082">
    <property type="protein sequence ID" value="CAK1588142.1"/>
    <property type="molecule type" value="Genomic_DNA"/>
</dbReference>
<gene>
    <name evidence="1" type="ORF">PARMNEM_LOCUS8821</name>
</gene>
<protein>
    <submittedName>
        <fullName evidence="1">Uncharacterized protein</fullName>
    </submittedName>
</protein>
<sequence>MPLELAQILCTRDVQCTLFAYDRVEAICLRFNEYPRCSANPRQPHQHPKFIIVFIIIRTGVLYCCGEQHSKLLVGLSFFTLSTFNSELSKILITRHD</sequence>
<evidence type="ECO:0000313" key="2">
    <source>
        <dbReference type="Proteomes" id="UP001314205"/>
    </source>
</evidence>
<dbReference type="AlphaFoldDB" id="A0AAV1L283"/>
<dbReference type="Proteomes" id="UP001314205">
    <property type="component" value="Unassembled WGS sequence"/>
</dbReference>
<keyword evidence="2" id="KW-1185">Reference proteome</keyword>
<organism evidence="1 2">
    <name type="scientific">Parnassius mnemosyne</name>
    <name type="common">clouded apollo</name>
    <dbReference type="NCBI Taxonomy" id="213953"/>
    <lineage>
        <taxon>Eukaryota</taxon>
        <taxon>Metazoa</taxon>
        <taxon>Ecdysozoa</taxon>
        <taxon>Arthropoda</taxon>
        <taxon>Hexapoda</taxon>
        <taxon>Insecta</taxon>
        <taxon>Pterygota</taxon>
        <taxon>Neoptera</taxon>
        <taxon>Endopterygota</taxon>
        <taxon>Lepidoptera</taxon>
        <taxon>Glossata</taxon>
        <taxon>Ditrysia</taxon>
        <taxon>Papilionoidea</taxon>
        <taxon>Papilionidae</taxon>
        <taxon>Parnassiinae</taxon>
        <taxon>Parnassini</taxon>
        <taxon>Parnassius</taxon>
        <taxon>Driopa</taxon>
    </lineage>
</organism>
<evidence type="ECO:0000313" key="1">
    <source>
        <dbReference type="EMBL" id="CAK1588142.1"/>
    </source>
</evidence>
<reference evidence="1 2" key="1">
    <citation type="submission" date="2023-11" db="EMBL/GenBank/DDBJ databases">
        <authorList>
            <person name="Hedman E."/>
            <person name="Englund M."/>
            <person name="Stromberg M."/>
            <person name="Nyberg Akerstrom W."/>
            <person name="Nylinder S."/>
            <person name="Jareborg N."/>
            <person name="Kallberg Y."/>
            <person name="Kronander E."/>
        </authorList>
    </citation>
    <scope>NUCLEOTIDE SEQUENCE [LARGE SCALE GENOMIC DNA]</scope>
</reference>